<organism evidence="1 2">
    <name type="scientific">Paxillus rubicundulus Ve08.2h10</name>
    <dbReference type="NCBI Taxonomy" id="930991"/>
    <lineage>
        <taxon>Eukaryota</taxon>
        <taxon>Fungi</taxon>
        <taxon>Dikarya</taxon>
        <taxon>Basidiomycota</taxon>
        <taxon>Agaricomycotina</taxon>
        <taxon>Agaricomycetes</taxon>
        <taxon>Agaricomycetidae</taxon>
        <taxon>Boletales</taxon>
        <taxon>Paxilineae</taxon>
        <taxon>Paxillaceae</taxon>
        <taxon>Paxillus</taxon>
    </lineage>
</organism>
<accession>A0A0D0D7A3</accession>
<gene>
    <name evidence="1" type="ORF">PAXRUDRAFT_28387</name>
</gene>
<dbReference type="InParanoid" id="A0A0D0D7A3"/>
<evidence type="ECO:0000313" key="2">
    <source>
        <dbReference type="Proteomes" id="UP000054538"/>
    </source>
</evidence>
<evidence type="ECO:0000313" key="1">
    <source>
        <dbReference type="EMBL" id="KIK79556.1"/>
    </source>
</evidence>
<reference evidence="2" key="2">
    <citation type="submission" date="2015-01" db="EMBL/GenBank/DDBJ databases">
        <title>Evolutionary Origins and Diversification of the Mycorrhizal Mutualists.</title>
        <authorList>
            <consortium name="DOE Joint Genome Institute"/>
            <consortium name="Mycorrhizal Genomics Consortium"/>
            <person name="Kohler A."/>
            <person name="Kuo A."/>
            <person name="Nagy L.G."/>
            <person name="Floudas D."/>
            <person name="Copeland A."/>
            <person name="Barry K.W."/>
            <person name="Cichocki N."/>
            <person name="Veneault-Fourrey C."/>
            <person name="LaButti K."/>
            <person name="Lindquist E.A."/>
            <person name="Lipzen A."/>
            <person name="Lundell T."/>
            <person name="Morin E."/>
            <person name="Murat C."/>
            <person name="Riley R."/>
            <person name="Ohm R."/>
            <person name="Sun H."/>
            <person name="Tunlid A."/>
            <person name="Henrissat B."/>
            <person name="Grigoriev I.V."/>
            <person name="Hibbett D.S."/>
            <person name="Martin F."/>
        </authorList>
    </citation>
    <scope>NUCLEOTIDE SEQUENCE [LARGE SCALE GENOMIC DNA]</scope>
    <source>
        <strain evidence="2">Ve08.2h10</strain>
    </source>
</reference>
<dbReference type="OrthoDB" id="3239894at2759"/>
<name>A0A0D0D7A3_9AGAM</name>
<keyword evidence="2" id="KW-1185">Reference proteome</keyword>
<dbReference type="AlphaFoldDB" id="A0A0D0D7A3"/>
<protein>
    <submittedName>
        <fullName evidence="1">Uncharacterized protein</fullName>
    </submittedName>
</protein>
<sequence>MNLNHKQDDHNTFFQINGVWWTELAHLPYFDLVCHTIIDPMHNLLLGITKTQWYMQWILTPALRVSTQTRPHELDLMHKFLTTVPIIWDMFLDEAESNLAMSMKTRTKRQQHYQKEYKVWKQHQEVPEEALLQDYLLNYKELYGLGTMKPKFHWAVHLQQQILDYGPVYNFWAFLSEHLNKVLKGSNLNNWIGGQIEILMMREFVRGSQIDSLARGASATTISPIIKALLECLINDHQEALGTVQDAATERESNGKFKVFYLNHGVPH</sequence>
<proteinExistence type="predicted"/>
<dbReference type="PANTHER" id="PTHR46579">
    <property type="entry name" value="F5/8 TYPE C DOMAIN-CONTAINING PROTEIN-RELATED"/>
    <property type="match status" value="1"/>
</dbReference>
<dbReference type="Proteomes" id="UP000054538">
    <property type="component" value="Unassembled WGS sequence"/>
</dbReference>
<reference evidence="1 2" key="1">
    <citation type="submission" date="2014-04" db="EMBL/GenBank/DDBJ databases">
        <authorList>
            <consortium name="DOE Joint Genome Institute"/>
            <person name="Kuo A."/>
            <person name="Kohler A."/>
            <person name="Jargeat P."/>
            <person name="Nagy L.G."/>
            <person name="Floudas D."/>
            <person name="Copeland A."/>
            <person name="Barry K.W."/>
            <person name="Cichocki N."/>
            <person name="Veneault-Fourrey C."/>
            <person name="LaButti K."/>
            <person name="Lindquist E.A."/>
            <person name="Lipzen A."/>
            <person name="Lundell T."/>
            <person name="Morin E."/>
            <person name="Murat C."/>
            <person name="Sun H."/>
            <person name="Tunlid A."/>
            <person name="Henrissat B."/>
            <person name="Grigoriev I.V."/>
            <person name="Hibbett D.S."/>
            <person name="Martin F."/>
            <person name="Nordberg H.P."/>
            <person name="Cantor M.N."/>
            <person name="Hua S.X."/>
        </authorList>
    </citation>
    <scope>NUCLEOTIDE SEQUENCE [LARGE SCALE GENOMIC DNA]</scope>
    <source>
        <strain evidence="1 2">Ve08.2h10</strain>
    </source>
</reference>
<dbReference type="HOGENOM" id="CLU_1038652_0_0_1"/>
<dbReference type="EMBL" id="KN826249">
    <property type="protein sequence ID" value="KIK79556.1"/>
    <property type="molecule type" value="Genomic_DNA"/>
</dbReference>
<dbReference type="PANTHER" id="PTHR46579:SF1">
    <property type="entry name" value="F5_8 TYPE C DOMAIN-CONTAINING PROTEIN"/>
    <property type="match status" value="1"/>
</dbReference>